<organism evidence="1 2">
    <name type="scientific">Pocillopora damicornis</name>
    <name type="common">Cauliflower coral</name>
    <name type="synonym">Millepora damicornis</name>
    <dbReference type="NCBI Taxonomy" id="46731"/>
    <lineage>
        <taxon>Eukaryota</taxon>
        <taxon>Metazoa</taxon>
        <taxon>Cnidaria</taxon>
        <taxon>Anthozoa</taxon>
        <taxon>Hexacorallia</taxon>
        <taxon>Scleractinia</taxon>
        <taxon>Astrocoeniina</taxon>
        <taxon>Pocilloporidae</taxon>
        <taxon>Pocillopora</taxon>
    </lineage>
</organism>
<protein>
    <submittedName>
        <fullName evidence="1">Uncharacterized protein</fullName>
    </submittedName>
</protein>
<sequence length="99" mass="11723">MQDRIKKHDQDIRLRTEISAVSEVAHNTGHKPLWNEVKFIDRNPNYYTRKVKEAIHMGLHPDNINKDSGIEIPEAWMPTFKKHNNRRAVRQRTAEGAYY</sequence>
<proteinExistence type="predicted"/>
<reference evidence="1 2" key="1">
    <citation type="journal article" date="2018" name="Sci. Rep.">
        <title>Comparative analysis of the Pocillopora damicornis genome highlights role of immune system in coral evolution.</title>
        <authorList>
            <person name="Cunning R."/>
            <person name="Bay R.A."/>
            <person name="Gillette P."/>
            <person name="Baker A.C."/>
            <person name="Traylor-Knowles N."/>
        </authorList>
    </citation>
    <scope>NUCLEOTIDE SEQUENCE [LARGE SCALE GENOMIC DNA]</scope>
    <source>
        <strain evidence="1">RSMAS</strain>
        <tissue evidence="1">Whole animal</tissue>
    </source>
</reference>
<evidence type="ECO:0000313" key="1">
    <source>
        <dbReference type="EMBL" id="RMX38871.1"/>
    </source>
</evidence>
<name>A0A3M6TBZ8_POCDA</name>
<gene>
    <name evidence="1" type="ORF">pdam_00018031</name>
</gene>
<accession>A0A3M6TBZ8</accession>
<evidence type="ECO:0000313" key="2">
    <source>
        <dbReference type="Proteomes" id="UP000275408"/>
    </source>
</evidence>
<keyword evidence="2" id="KW-1185">Reference proteome</keyword>
<comment type="caution">
    <text evidence="1">The sequence shown here is derived from an EMBL/GenBank/DDBJ whole genome shotgun (WGS) entry which is preliminary data.</text>
</comment>
<dbReference type="Proteomes" id="UP000275408">
    <property type="component" value="Unassembled WGS sequence"/>
</dbReference>
<dbReference type="EMBL" id="RCHS01003931">
    <property type="protein sequence ID" value="RMX38871.1"/>
    <property type="molecule type" value="Genomic_DNA"/>
</dbReference>
<dbReference type="AlphaFoldDB" id="A0A3M6TBZ8"/>